<dbReference type="EMBL" id="JYDW01000530">
    <property type="protein sequence ID" value="KRZ47889.1"/>
    <property type="molecule type" value="Genomic_DNA"/>
</dbReference>
<feature type="region of interest" description="Disordered" evidence="1">
    <location>
        <begin position="1"/>
        <end position="67"/>
    </location>
</feature>
<feature type="non-terminal residue" evidence="2">
    <location>
        <position position="1"/>
    </location>
</feature>
<gene>
    <name evidence="2" type="ORF">T02_9852</name>
</gene>
<comment type="caution">
    <text evidence="2">The sequence shown here is derived from an EMBL/GenBank/DDBJ whole genome shotgun (WGS) entry which is preliminary data.</text>
</comment>
<evidence type="ECO:0000313" key="3">
    <source>
        <dbReference type="Proteomes" id="UP000054721"/>
    </source>
</evidence>
<keyword evidence="3" id="KW-1185">Reference proteome</keyword>
<dbReference type="Proteomes" id="UP000054721">
    <property type="component" value="Unassembled WGS sequence"/>
</dbReference>
<proteinExistence type="predicted"/>
<dbReference type="AlphaFoldDB" id="A0A0V1KLA3"/>
<organism evidence="2 3">
    <name type="scientific">Trichinella nativa</name>
    <dbReference type="NCBI Taxonomy" id="6335"/>
    <lineage>
        <taxon>Eukaryota</taxon>
        <taxon>Metazoa</taxon>
        <taxon>Ecdysozoa</taxon>
        <taxon>Nematoda</taxon>
        <taxon>Enoplea</taxon>
        <taxon>Dorylaimia</taxon>
        <taxon>Trichinellida</taxon>
        <taxon>Trichinellidae</taxon>
        <taxon>Trichinella</taxon>
    </lineage>
</organism>
<name>A0A0V1KLA3_9BILA</name>
<accession>A0A0V1KLA3</accession>
<evidence type="ECO:0000256" key="1">
    <source>
        <dbReference type="SAM" id="MobiDB-lite"/>
    </source>
</evidence>
<protein>
    <submittedName>
        <fullName evidence="2">Uncharacterized protein</fullName>
    </submittedName>
</protein>
<sequence>LMDQKNSEEPVTDITEAASVDEVESADEVPSRSNGERSPEVNLVNDSTGRNPELRTYPPAAPGWLFQ</sequence>
<evidence type="ECO:0000313" key="2">
    <source>
        <dbReference type="EMBL" id="KRZ47889.1"/>
    </source>
</evidence>
<reference evidence="2 3" key="1">
    <citation type="submission" date="2015-05" db="EMBL/GenBank/DDBJ databases">
        <title>Evolution of Trichinella species and genotypes.</title>
        <authorList>
            <person name="Korhonen P.K."/>
            <person name="Edoardo P."/>
            <person name="Giuseppe L.R."/>
            <person name="Gasser R.B."/>
        </authorList>
    </citation>
    <scope>NUCLEOTIDE SEQUENCE [LARGE SCALE GENOMIC DNA]</scope>
    <source>
        <strain evidence="2">ISS10</strain>
    </source>
</reference>